<dbReference type="SMART" id="SM00382">
    <property type="entry name" value="AAA"/>
    <property type="match status" value="1"/>
</dbReference>
<dbReference type="SUPFAM" id="SSF90123">
    <property type="entry name" value="ABC transporter transmembrane region"/>
    <property type="match status" value="1"/>
</dbReference>
<keyword evidence="4 10" id="KW-0812">Transmembrane</keyword>
<evidence type="ECO:0000256" key="3">
    <source>
        <dbReference type="ARBA" id="ARBA00022475"/>
    </source>
</evidence>
<keyword evidence="7 10" id="KW-1133">Transmembrane helix</keyword>
<dbReference type="EMBL" id="CP015220">
    <property type="protein sequence ID" value="AMY23574.1"/>
    <property type="molecule type" value="Genomic_DNA"/>
</dbReference>
<evidence type="ECO:0000256" key="4">
    <source>
        <dbReference type="ARBA" id="ARBA00022692"/>
    </source>
</evidence>
<dbReference type="Pfam" id="PF00005">
    <property type="entry name" value="ABC_tran"/>
    <property type="match status" value="1"/>
</dbReference>
<evidence type="ECO:0000256" key="5">
    <source>
        <dbReference type="ARBA" id="ARBA00022741"/>
    </source>
</evidence>
<dbReference type="Gene3D" id="1.20.1560.10">
    <property type="entry name" value="ABC transporter type 1, transmembrane domain"/>
    <property type="match status" value="1"/>
</dbReference>
<dbReference type="InterPro" id="IPR003439">
    <property type="entry name" value="ABC_transporter-like_ATP-bd"/>
</dbReference>
<dbReference type="EC" id="3.6.3.-" evidence="13"/>
<feature type="transmembrane region" description="Helical" evidence="10">
    <location>
        <begin position="66"/>
        <end position="95"/>
    </location>
</feature>
<dbReference type="KEGG" id="rhs:A3Q41_02272"/>
<feature type="transmembrane region" description="Helical" evidence="10">
    <location>
        <begin position="170"/>
        <end position="189"/>
    </location>
</feature>
<dbReference type="PROSITE" id="PS50929">
    <property type="entry name" value="ABC_TM1F"/>
    <property type="match status" value="1"/>
</dbReference>
<dbReference type="OrthoDB" id="9806127at2"/>
<dbReference type="GO" id="GO:0015421">
    <property type="term" value="F:ABC-type oligopeptide transporter activity"/>
    <property type="evidence" value="ECO:0007669"/>
    <property type="project" value="TreeGrafter"/>
</dbReference>
<dbReference type="InterPro" id="IPR011527">
    <property type="entry name" value="ABC1_TM_dom"/>
</dbReference>
<sequence>MVDVQIATAEKKKITVPNLRVLWQFVRPHRRTLILGMMLGLIGTGTALATPMVAKGVLDGLGTDASLIVPVVVLVALLVVGSAVLYLQWIVLGVLAERIVLDARKSIVRKYFGATVGSLNTRPTGELVTRVTSDTVLLREATSNALVAIVNSVVGLVGALILMAVLDLVLLGAIAVAIVAIAVLFARLMPPIAIAQRQSQEAIGRLGGILDGTLRAIRTVKSSRAETRESERVIAEARTSARHSVHAVKISALAWTFAGGGVQLAIIGILGLGGYRVSTGDLAVSSLIAFLLYAFQVMSPVSTLATNITALQAGMAAAARIRQIDDLVVEVGEEGTPAPTRSVVDAAPALEFRSVTARYGPGREPAVRGIDLDVPARGHTAIVGPSGAGKTSVFSLILRFLTPESGEIRLGGTPYSELTIDEVRSRLSYVEQETPVIPGSVRENLLFSHPDASEGDIWAALESVHLDSTIRALDEGLDTDLIGSTVSGGQRQRIALARAIVRRPQILLLDEATAQVDGRTEAAIHEVIRSIAEDAAVVTIAHRLSTVLDADTILVMDDGVVRARGTHAELMASDELYRELVAALRIGDSAPDLAAGRP</sequence>
<evidence type="ECO:0000313" key="13">
    <source>
        <dbReference type="EMBL" id="AMY23574.1"/>
    </source>
</evidence>
<dbReference type="AlphaFoldDB" id="A0A143QKU9"/>
<evidence type="ECO:0000313" key="14">
    <source>
        <dbReference type="Proteomes" id="UP000076038"/>
    </source>
</evidence>
<dbReference type="FunFam" id="3.40.50.300:FF:000299">
    <property type="entry name" value="ABC transporter ATP-binding protein/permease"/>
    <property type="match status" value="1"/>
</dbReference>
<dbReference type="SUPFAM" id="SSF52540">
    <property type="entry name" value="P-loop containing nucleoside triphosphate hydrolases"/>
    <property type="match status" value="1"/>
</dbReference>
<feature type="domain" description="ABC transporter" evidence="11">
    <location>
        <begin position="350"/>
        <end position="583"/>
    </location>
</feature>
<dbReference type="InterPro" id="IPR039421">
    <property type="entry name" value="Type_1_exporter"/>
</dbReference>
<dbReference type="InterPro" id="IPR036640">
    <property type="entry name" value="ABC1_TM_sf"/>
</dbReference>
<dbReference type="Proteomes" id="UP000076038">
    <property type="component" value="Chromosome"/>
</dbReference>
<keyword evidence="13" id="KW-0378">Hydrolase</keyword>
<dbReference type="GO" id="GO:0005524">
    <property type="term" value="F:ATP binding"/>
    <property type="evidence" value="ECO:0007669"/>
    <property type="project" value="UniProtKB-KW"/>
</dbReference>
<dbReference type="RefSeq" id="WP_048317518.1">
    <property type="nucleotide sequence ID" value="NZ_CP015220.1"/>
</dbReference>
<dbReference type="CDD" id="cd18551">
    <property type="entry name" value="ABC_6TM_LmrA_like"/>
    <property type="match status" value="1"/>
</dbReference>
<evidence type="ECO:0000256" key="1">
    <source>
        <dbReference type="ARBA" id="ARBA00004651"/>
    </source>
</evidence>
<dbReference type="GO" id="GO:0005886">
    <property type="term" value="C:plasma membrane"/>
    <property type="evidence" value="ECO:0007669"/>
    <property type="project" value="UniProtKB-SubCell"/>
</dbReference>
<reference evidence="14" key="2">
    <citation type="submission" date="2016-04" db="EMBL/GenBank/DDBJ databases">
        <title>Complete Genome and Plasmid Sequences for Rhodococcus fascians D188 and Draft Sequences for Rhodococcus spp. Isolates PBTS 1 and PBTS 2.</title>
        <authorList>
            <person name="Stamer R."/>
            <person name="Vereecke D."/>
            <person name="Zhang Y."/>
            <person name="Schilkey F."/>
            <person name="Devitt N."/>
            <person name="Randall J."/>
        </authorList>
    </citation>
    <scope>NUCLEOTIDE SEQUENCE [LARGE SCALE GENOMIC DNA]</scope>
    <source>
        <strain evidence="14">PBTS2</strain>
    </source>
</reference>
<keyword evidence="8 10" id="KW-0472">Membrane</keyword>
<keyword evidence="5" id="KW-0547">Nucleotide-binding</keyword>
<dbReference type="PATRIC" id="fig|1653479.3.peg.2302"/>
<dbReference type="PROSITE" id="PS00211">
    <property type="entry name" value="ABC_TRANSPORTER_1"/>
    <property type="match status" value="1"/>
</dbReference>
<evidence type="ECO:0000256" key="8">
    <source>
        <dbReference type="ARBA" id="ARBA00023136"/>
    </source>
</evidence>
<dbReference type="GO" id="GO:0016887">
    <property type="term" value="F:ATP hydrolysis activity"/>
    <property type="evidence" value="ECO:0007669"/>
    <property type="project" value="InterPro"/>
</dbReference>
<evidence type="ECO:0000259" key="12">
    <source>
        <dbReference type="PROSITE" id="PS50929"/>
    </source>
</evidence>
<dbReference type="PROSITE" id="PS50893">
    <property type="entry name" value="ABC_TRANSPORTER_2"/>
    <property type="match status" value="1"/>
</dbReference>
<keyword evidence="14" id="KW-1185">Reference proteome</keyword>
<accession>A0A143QKU9</accession>
<feature type="domain" description="ABC transmembrane type-1" evidence="12">
    <location>
        <begin position="34"/>
        <end position="313"/>
    </location>
</feature>
<dbReference type="Pfam" id="PF00664">
    <property type="entry name" value="ABC_membrane"/>
    <property type="match status" value="1"/>
</dbReference>
<evidence type="ECO:0000256" key="9">
    <source>
        <dbReference type="ARBA" id="ARBA00061644"/>
    </source>
</evidence>
<evidence type="ECO:0000256" key="6">
    <source>
        <dbReference type="ARBA" id="ARBA00022840"/>
    </source>
</evidence>
<reference evidence="13 14" key="1">
    <citation type="journal article" date="2016" name="Genome Announc.">
        <title>Complete Genome and Plasmid Sequences for Rhodococcus fascians D188 and Draft Sequences for Rhodococcus Isolates PBTS 1 and PBTS 2.</title>
        <authorList>
            <person name="Stamler R.A."/>
            <person name="Vereecke D."/>
            <person name="Zhang Y."/>
            <person name="Schilkey F."/>
            <person name="Devitt N."/>
            <person name="Randall J.J."/>
        </authorList>
    </citation>
    <scope>NUCLEOTIDE SEQUENCE [LARGE SCALE GENOMIC DNA]</scope>
    <source>
        <strain evidence="13 14">PBTS2</strain>
    </source>
</reference>
<dbReference type="PANTHER" id="PTHR43394">
    <property type="entry name" value="ATP-DEPENDENT PERMEASE MDL1, MITOCHONDRIAL"/>
    <property type="match status" value="1"/>
</dbReference>
<keyword evidence="2" id="KW-0813">Transport</keyword>
<evidence type="ECO:0000259" key="11">
    <source>
        <dbReference type="PROSITE" id="PS50893"/>
    </source>
</evidence>
<dbReference type="InterPro" id="IPR003593">
    <property type="entry name" value="AAA+_ATPase"/>
</dbReference>
<feature type="transmembrane region" description="Helical" evidence="10">
    <location>
        <begin position="287"/>
        <end position="311"/>
    </location>
</feature>
<feature type="transmembrane region" description="Helical" evidence="10">
    <location>
        <begin position="145"/>
        <end position="164"/>
    </location>
</feature>
<dbReference type="PANTHER" id="PTHR43394:SF1">
    <property type="entry name" value="ATP-BINDING CASSETTE SUB-FAMILY B MEMBER 10, MITOCHONDRIAL"/>
    <property type="match status" value="1"/>
</dbReference>
<comment type="subcellular location">
    <subcellularLocation>
        <location evidence="1">Cell membrane</location>
        <topology evidence="1">Multi-pass membrane protein</topology>
    </subcellularLocation>
</comment>
<feature type="transmembrane region" description="Helical" evidence="10">
    <location>
        <begin position="252"/>
        <end position="275"/>
    </location>
</feature>
<organism evidence="13 14">
    <name type="scientific">Rhodococcoides fascians</name>
    <name type="common">Rhodococcus fascians</name>
    <dbReference type="NCBI Taxonomy" id="1828"/>
    <lineage>
        <taxon>Bacteria</taxon>
        <taxon>Bacillati</taxon>
        <taxon>Actinomycetota</taxon>
        <taxon>Actinomycetes</taxon>
        <taxon>Mycobacteriales</taxon>
        <taxon>Nocardiaceae</taxon>
        <taxon>Rhodococcoides</taxon>
    </lineage>
</organism>
<evidence type="ECO:0000256" key="7">
    <source>
        <dbReference type="ARBA" id="ARBA00022989"/>
    </source>
</evidence>
<keyword evidence="3" id="KW-1003">Cell membrane</keyword>
<feature type="transmembrane region" description="Helical" evidence="10">
    <location>
        <begin position="33"/>
        <end position="54"/>
    </location>
</feature>
<gene>
    <name evidence="13" type="primary">bmrA</name>
    <name evidence="13" type="ORF">A3Q41_02272</name>
</gene>
<proteinExistence type="inferred from homology"/>
<comment type="similarity">
    <text evidence="9">Belongs to the ABC transporter superfamily. Lipid exporter (TC 3.A.1.106) family.</text>
</comment>
<dbReference type="InterPro" id="IPR017871">
    <property type="entry name" value="ABC_transporter-like_CS"/>
</dbReference>
<protein>
    <submittedName>
        <fullName evidence="13">Multidrug resistance ABC transporter ATP-binding/permease protein BmrA</fullName>
        <ecNumber evidence="13">3.6.3.-</ecNumber>
    </submittedName>
</protein>
<evidence type="ECO:0000256" key="10">
    <source>
        <dbReference type="SAM" id="Phobius"/>
    </source>
</evidence>
<name>A0A143QKU9_RHOFA</name>
<evidence type="ECO:0000256" key="2">
    <source>
        <dbReference type="ARBA" id="ARBA00022448"/>
    </source>
</evidence>
<dbReference type="InterPro" id="IPR027417">
    <property type="entry name" value="P-loop_NTPase"/>
</dbReference>
<keyword evidence="6 13" id="KW-0067">ATP-binding</keyword>
<dbReference type="Gene3D" id="3.40.50.300">
    <property type="entry name" value="P-loop containing nucleotide triphosphate hydrolases"/>
    <property type="match status" value="1"/>
</dbReference>